<dbReference type="NCBIfam" id="TIGR00401">
    <property type="entry name" value="msrA"/>
    <property type="match status" value="1"/>
</dbReference>
<evidence type="ECO:0000313" key="7">
    <source>
        <dbReference type="Proteomes" id="UP000293433"/>
    </source>
</evidence>
<evidence type="ECO:0000256" key="3">
    <source>
        <dbReference type="ARBA" id="ARBA00048782"/>
    </source>
</evidence>
<dbReference type="SUPFAM" id="SSF55068">
    <property type="entry name" value="Peptide methionine sulfoxide reductase"/>
    <property type="match status" value="1"/>
</dbReference>
<dbReference type="EMBL" id="SGWV01000007">
    <property type="protein sequence ID" value="RZS58711.1"/>
    <property type="molecule type" value="Genomic_DNA"/>
</dbReference>
<evidence type="ECO:0000256" key="2">
    <source>
        <dbReference type="ARBA" id="ARBA00047806"/>
    </source>
</evidence>
<accession>A0A4Q7LVH3</accession>
<evidence type="ECO:0000256" key="1">
    <source>
        <dbReference type="ARBA" id="ARBA00023002"/>
    </source>
</evidence>
<sequence>MTDPAPVASPDVAAGTTSPQTITLGGGCFWCTEAVFLQVRGVLAVESGYCNGHVQRPDYEAVCRGDTGHAEVIRLRFDPQQVSLSELLQVFFAVHDPTTPNRQGHDVGTQYRSGIYWHTPDQVDVARGVIREAAEAWQADIVTELVPETNYWPAEDYHQRYYEQHPFQGYCAHVIAPKLAKFRKVFARLQREE</sequence>
<feature type="domain" description="Peptide methionine sulphoxide reductase MsrA" evidence="5">
    <location>
        <begin position="21"/>
        <end position="171"/>
    </location>
</feature>
<name>A0A4Q7LVH3_9BURK</name>
<dbReference type="Pfam" id="PF01625">
    <property type="entry name" value="PMSR"/>
    <property type="match status" value="1"/>
</dbReference>
<dbReference type="OrthoDB" id="4174719at2"/>
<protein>
    <recommendedName>
        <fullName evidence="4">Peptide methionine sulfoxide reductase MsrA</fullName>
        <shortName evidence="4">Protein-methionine-S-oxide reductase</shortName>
        <ecNumber evidence="4">1.8.4.11</ecNumber>
    </recommendedName>
    <alternativeName>
        <fullName evidence="4">Peptide-methionine (S)-S-oxide reductase</fullName>
        <shortName evidence="4">Peptide Met(O) reductase</shortName>
    </alternativeName>
</protein>
<dbReference type="GO" id="GO:0033744">
    <property type="term" value="F:L-methionine:thioredoxin-disulfide S-oxidoreductase activity"/>
    <property type="evidence" value="ECO:0007669"/>
    <property type="project" value="RHEA"/>
</dbReference>
<dbReference type="InterPro" id="IPR002569">
    <property type="entry name" value="Met_Sox_Rdtase_MsrA_dom"/>
</dbReference>
<keyword evidence="1 4" id="KW-0560">Oxidoreductase</keyword>
<evidence type="ECO:0000313" key="6">
    <source>
        <dbReference type="EMBL" id="RZS58711.1"/>
    </source>
</evidence>
<comment type="caution">
    <text evidence="6">The sequence shown here is derived from an EMBL/GenBank/DDBJ whole genome shotgun (WGS) entry which is preliminary data.</text>
</comment>
<gene>
    <name evidence="4" type="primary">msrA</name>
    <name evidence="6" type="ORF">EV685_1008</name>
</gene>
<dbReference type="PANTHER" id="PTHR43774:SF1">
    <property type="entry name" value="PEPTIDE METHIONINE SULFOXIDE REDUCTASE MSRA 2"/>
    <property type="match status" value="1"/>
</dbReference>
<evidence type="ECO:0000259" key="5">
    <source>
        <dbReference type="Pfam" id="PF01625"/>
    </source>
</evidence>
<dbReference type="GO" id="GO:0008113">
    <property type="term" value="F:peptide-methionine (S)-S-oxide reductase activity"/>
    <property type="evidence" value="ECO:0007669"/>
    <property type="project" value="UniProtKB-UniRule"/>
</dbReference>
<proteinExistence type="inferred from homology"/>
<dbReference type="Proteomes" id="UP000293433">
    <property type="component" value="Unassembled WGS sequence"/>
</dbReference>
<dbReference type="RefSeq" id="WP_130480827.1">
    <property type="nucleotide sequence ID" value="NZ_SGWV01000007.1"/>
</dbReference>
<feature type="active site" evidence="4">
    <location>
        <position position="28"/>
    </location>
</feature>
<dbReference type="InterPro" id="IPR036509">
    <property type="entry name" value="Met_Sox_Rdtase_MsrA_sf"/>
</dbReference>
<dbReference type="Gene3D" id="3.30.1060.10">
    <property type="entry name" value="Peptide methionine sulphoxide reductase MsrA"/>
    <property type="match status" value="1"/>
</dbReference>
<reference evidence="6 7" key="1">
    <citation type="submission" date="2019-02" db="EMBL/GenBank/DDBJ databases">
        <title>Genomic Encyclopedia of Type Strains, Phase IV (KMG-IV): sequencing the most valuable type-strain genomes for metagenomic binning, comparative biology and taxonomic classification.</title>
        <authorList>
            <person name="Goeker M."/>
        </authorList>
    </citation>
    <scope>NUCLEOTIDE SEQUENCE [LARGE SCALE GENOMIC DNA]</scope>
    <source>
        <strain evidence="6 7">DSM 10617</strain>
    </source>
</reference>
<dbReference type="PANTHER" id="PTHR43774">
    <property type="entry name" value="PEPTIDE METHIONINE SULFOXIDE REDUCTASE"/>
    <property type="match status" value="1"/>
</dbReference>
<keyword evidence="7" id="KW-1185">Reference proteome</keyword>
<organism evidence="6 7">
    <name type="scientific">Sphaerotilus mobilis</name>
    <dbReference type="NCBI Taxonomy" id="47994"/>
    <lineage>
        <taxon>Bacteria</taxon>
        <taxon>Pseudomonadati</taxon>
        <taxon>Pseudomonadota</taxon>
        <taxon>Betaproteobacteria</taxon>
        <taxon>Burkholderiales</taxon>
        <taxon>Sphaerotilaceae</taxon>
        <taxon>Sphaerotilus</taxon>
    </lineage>
</organism>
<comment type="similarity">
    <text evidence="4">Belongs to the MsrA Met sulfoxide reductase family.</text>
</comment>
<dbReference type="HAMAP" id="MF_01401">
    <property type="entry name" value="MsrA"/>
    <property type="match status" value="1"/>
</dbReference>
<dbReference type="EC" id="1.8.4.11" evidence="4"/>
<comment type="function">
    <text evidence="4">Has an important function as a repair enzyme for proteins that have been inactivated by oxidation. Catalyzes the reversible oxidation-reduction of methionine sulfoxide in proteins to methionine.</text>
</comment>
<comment type="catalytic activity">
    <reaction evidence="3 4">
        <text>[thioredoxin]-disulfide + L-methionine + H2O = L-methionine (S)-S-oxide + [thioredoxin]-dithiol</text>
        <dbReference type="Rhea" id="RHEA:19993"/>
        <dbReference type="Rhea" id="RHEA-COMP:10698"/>
        <dbReference type="Rhea" id="RHEA-COMP:10700"/>
        <dbReference type="ChEBI" id="CHEBI:15377"/>
        <dbReference type="ChEBI" id="CHEBI:29950"/>
        <dbReference type="ChEBI" id="CHEBI:50058"/>
        <dbReference type="ChEBI" id="CHEBI:57844"/>
        <dbReference type="ChEBI" id="CHEBI:58772"/>
        <dbReference type="EC" id="1.8.4.11"/>
    </reaction>
</comment>
<dbReference type="AlphaFoldDB" id="A0A4Q7LVH3"/>
<evidence type="ECO:0000256" key="4">
    <source>
        <dbReference type="HAMAP-Rule" id="MF_01401"/>
    </source>
</evidence>
<comment type="catalytic activity">
    <reaction evidence="2 4">
        <text>L-methionyl-[protein] + [thioredoxin]-disulfide + H2O = L-methionyl-(S)-S-oxide-[protein] + [thioredoxin]-dithiol</text>
        <dbReference type="Rhea" id="RHEA:14217"/>
        <dbReference type="Rhea" id="RHEA-COMP:10698"/>
        <dbReference type="Rhea" id="RHEA-COMP:10700"/>
        <dbReference type="Rhea" id="RHEA-COMP:12313"/>
        <dbReference type="Rhea" id="RHEA-COMP:12315"/>
        <dbReference type="ChEBI" id="CHEBI:15377"/>
        <dbReference type="ChEBI" id="CHEBI:16044"/>
        <dbReference type="ChEBI" id="CHEBI:29950"/>
        <dbReference type="ChEBI" id="CHEBI:44120"/>
        <dbReference type="ChEBI" id="CHEBI:50058"/>
        <dbReference type="EC" id="1.8.4.11"/>
    </reaction>
</comment>